<dbReference type="Proteomes" id="UP001058271">
    <property type="component" value="Chromosome"/>
</dbReference>
<dbReference type="InterPro" id="IPR012223">
    <property type="entry name" value="TEII"/>
</dbReference>
<reference evidence="4" key="1">
    <citation type="submission" date="2021-04" db="EMBL/GenBank/DDBJ databases">
        <title>Biosynthetic gene clusters of Dactylosporangioum roseum.</title>
        <authorList>
            <person name="Hartkoorn R.C."/>
            <person name="Beaudoing E."/>
            <person name="Hot D."/>
            <person name="Moureu S."/>
        </authorList>
    </citation>
    <scope>NUCLEOTIDE SEQUENCE</scope>
    <source>
        <strain evidence="4">NRRL B-16295</strain>
    </source>
</reference>
<accession>A0ABY5ZBR7</accession>
<proteinExistence type="inferred from homology"/>
<dbReference type="SMART" id="SM00824">
    <property type="entry name" value="PKS_TE"/>
    <property type="match status" value="1"/>
</dbReference>
<dbReference type="InterPro" id="IPR020802">
    <property type="entry name" value="TesA-like"/>
</dbReference>
<evidence type="ECO:0000256" key="1">
    <source>
        <dbReference type="ARBA" id="ARBA00007169"/>
    </source>
</evidence>
<dbReference type="Gene3D" id="3.40.50.1820">
    <property type="entry name" value="alpha/beta hydrolase"/>
    <property type="match status" value="1"/>
</dbReference>
<organism evidence="4 5">
    <name type="scientific">Dactylosporangium roseum</name>
    <dbReference type="NCBI Taxonomy" id="47989"/>
    <lineage>
        <taxon>Bacteria</taxon>
        <taxon>Bacillati</taxon>
        <taxon>Actinomycetota</taxon>
        <taxon>Actinomycetes</taxon>
        <taxon>Micromonosporales</taxon>
        <taxon>Micromonosporaceae</taxon>
        <taxon>Dactylosporangium</taxon>
    </lineage>
</organism>
<dbReference type="InterPro" id="IPR029058">
    <property type="entry name" value="AB_hydrolase_fold"/>
</dbReference>
<dbReference type="RefSeq" id="WP_260728701.1">
    <property type="nucleotide sequence ID" value="NZ_BAAABS010000056.1"/>
</dbReference>
<feature type="domain" description="Thioesterase TesA-like" evidence="3">
    <location>
        <begin position="23"/>
        <end position="245"/>
    </location>
</feature>
<evidence type="ECO:0000313" key="4">
    <source>
        <dbReference type="EMBL" id="UWZ39302.1"/>
    </source>
</evidence>
<comment type="similarity">
    <text evidence="1">Belongs to the thioesterase family.</text>
</comment>
<dbReference type="PANTHER" id="PTHR11487:SF0">
    <property type="entry name" value="S-ACYL FATTY ACID SYNTHASE THIOESTERASE, MEDIUM CHAIN"/>
    <property type="match status" value="1"/>
</dbReference>
<dbReference type="SUPFAM" id="SSF53474">
    <property type="entry name" value="alpha/beta-Hydrolases"/>
    <property type="match status" value="1"/>
</dbReference>
<dbReference type="EMBL" id="CP073721">
    <property type="protein sequence ID" value="UWZ39302.1"/>
    <property type="molecule type" value="Genomic_DNA"/>
</dbReference>
<name>A0ABY5ZBR7_9ACTN</name>
<protein>
    <submittedName>
        <fullName evidence="4">Thioesterase</fullName>
    </submittedName>
</protein>
<dbReference type="Pfam" id="PF00975">
    <property type="entry name" value="Thioesterase"/>
    <property type="match status" value="1"/>
</dbReference>
<evidence type="ECO:0000256" key="2">
    <source>
        <dbReference type="ARBA" id="ARBA00022801"/>
    </source>
</evidence>
<sequence length="255" mass="27959">MASDPDLWIRRYHPAPGSRMQLICFPHAGGSASFYFPVSAALTPAINVAAIQYPGRQDRRTEPGAASIQELADAIFHVVRPLADRSLAFFGHSMGAILAYEVAVRLEDAGAAPLARLYVSGRRAPSCHREETLHQQTDQALIAELRQLSGTNSGLLADPEALEMILPAIKNDYRAIETYRPSDTRPLRAPITAVIGGEDSRVTVDEAKAWHRHSTASFDLRVLPGGHFYLIDRGHEVVHLIAKDLSLHDAEGRQT</sequence>
<dbReference type="PANTHER" id="PTHR11487">
    <property type="entry name" value="THIOESTERASE"/>
    <property type="match status" value="1"/>
</dbReference>
<evidence type="ECO:0000313" key="5">
    <source>
        <dbReference type="Proteomes" id="UP001058271"/>
    </source>
</evidence>
<evidence type="ECO:0000259" key="3">
    <source>
        <dbReference type="SMART" id="SM00824"/>
    </source>
</evidence>
<keyword evidence="2" id="KW-0378">Hydrolase</keyword>
<gene>
    <name evidence="4" type="ORF">Drose_14310</name>
</gene>
<dbReference type="InterPro" id="IPR001031">
    <property type="entry name" value="Thioesterase"/>
</dbReference>
<keyword evidence="5" id="KW-1185">Reference proteome</keyword>